<reference evidence="3" key="1">
    <citation type="submission" date="2016-10" db="EMBL/GenBank/DDBJ databases">
        <authorList>
            <person name="Varghese N."/>
            <person name="Submissions S."/>
        </authorList>
    </citation>
    <scope>NUCLEOTIDE SEQUENCE [LARGE SCALE GENOMIC DNA]</scope>
    <source>
        <strain evidence="3">DSM 19083</strain>
    </source>
</reference>
<dbReference type="SUPFAM" id="SSF53474">
    <property type="entry name" value="alpha/beta-Hydrolases"/>
    <property type="match status" value="1"/>
</dbReference>
<accession>A0A1I2C8X9</accession>
<dbReference type="Proteomes" id="UP000198520">
    <property type="component" value="Unassembled WGS sequence"/>
</dbReference>
<protein>
    <submittedName>
        <fullName evidence="2">Lysophospholipase, alpha-beta hydrolase superfamily</fullName>
    </submittedName>
</protein>
<evidence type="ECO:0000259" key="1">
    <source>
        <dbReference type="Pfam" id="PF12146"/>
    </source>
</evidence>
<dbReference type="InterPro" id="IPR022742">
    <property type="entry name" value="Hydrolase_4"/>
</dbReference>
<gene>
    <name evidence="2" type="ORF">SAMN04488035_0006</name>
</gene>
<proteinExistence type="predicted"/>
<sequence length="338" mass="37326">MIRWEPDILEGFEQTTIELGPDDAAPAGAGPDAADAAPLVATLVRYVPDDVVQASDGVGKRERRPAVLYVHGYNDYFFHRHVAREWHARGYDFFALDLRRCGRSWRHGQTPHFVGDLRDYRAELTIATRIIRADHDGLVVTGHSTGGLTVSLWLHSVERGVVDALVLNSPWFDFHSSWFERTLGTRIVDVLGSLNPLRVLRDGPSRYAEALHVEAGGEWDYDRELKTGRGVPVRAGWFRAVRRGQARLTRGLTLPMPVLVCTSAVSGPDGDDVLDVEQIVARAPGLGRDVTIARIEGGLHDLALSPEPARAEYFRVVFDWLERQVASGPGGRGGRDAG</sequence>
<keyword evidence="2" id="KW-0378">Hydrolase</keyword>
<dbReference type="GO" id="GO:0016787">
    <property type="term" value="F:hydrolase activity"/>
    <property type="evidence" value="ECO:0007669"/>
    <property type="project" value="UniProtKB-KW"/>
</dbReference>
<dbReference type="InterPro" id="IPR029058">
    <property type="entry name" value="AB_hydrolase_fold"/>
</dbReference>
<dbReference type="RefSeq" id="WP_229828384.1">
    <property type="nucleotide sequence ID" value="NZ_BNAN01000001.1"/>
</dbReference>
<name>A0A1I2C8X9_9MICO</name>
<feature type="domain" description="Serine aminopeptidase S33" evidence="1">
    <location>
        <begin position="62"/>
        <end position="303"/>
    </location>
</feature>
<evidence type="ECO:0000313" key="3">
    <source>
        <dbReference type="Proteomes" id="UP000198520"/>
    </source>
</evidence>
<dbReference type="EMBL" id="FONZ01000001">
    <property type="protein sequence ID" value="SFE64787.1"/>
    <property type="molecule type" value="Genomic_DNA"/>
</dbReference>
<organism evidence="2 3">
    <name type="scientific">Flavimobilis marinus</name>
    <dbReference type="NCBI Taxonomy" id="285351"/>
    <lineage>
        <taxon>Bacteria</taxon>
        <taxon>Bacillati</taxon>
        <taxon>Actinomycetota</taxon>
        <taxon>Actinomycetes</taxon>
        <taxon>Micrococcales</taxon>
        <taxon>Jonesiaceae</taxon>
        <taxon>Flavimobilis</taxon>
    </lineage>
</organism>
<keyword evidence="3" id="KW-1185">Reference proteome</keyword>
<dbReference type="InterPro" id="IPR051044">
    <property type="entry name" value="MAG_DAG_Lipase"/>
</dbReference>
<dbReference type="Pfam" id="PF12146">
    <property type="entry name" value="Hydrolase_4"/>
    <property type="match status" value="1"/>
</dbReference>
<dbReference type="Gene3D" id="3.40.50.1820">
    <property type="entry name" value="alpha/beta hydrolase"/>
    <property type="match status" value="1"/>
</dbReference>
<dbReference type="PANTHER" id="PTHR11614">
    <property type="entry name" value="PHOSPHOLIPASE-RELATED"/>
    <property type="match status" value="1"/>
</dbReference>
<evidence type="ECO:0000313" key="2">
    <source>
        <dbReference type="EMBL" id="SFE64787.1"/>
    </source>
</evidence>
<dbReference type="STRING" id="285351.SAMN04488035_0006"/>
<dbReference type="AlphaFoldDB" id="A0A1I2C8X9"/>